<dbReference type="EMBL" id="CP119311">
    <property type="protein sequence ID" value="WEK36222.1"/>
    <property type="molecule type" value="Genomic_DNA"/>
</dbReference>
<proteinExistence type="predicted"/>
<evidence type="ECO:0000313" key="2">
    <source>
        <dbReference type="Proteomes" id="UP001220610"/>
    </source>
</evidence>
<accession>A0AAJ5WT69</accession>
<gene>
    <name evidence="1" type="ORF">P0Y53_01810</name>
</gene>
<dbReference type="AlphaFoldDB" id="A0AAJ5WT69"/>
<organism evidence="1 2">
    <name type="scientific">Candidatus Pseudobacter hemicellulosilyticus</name>
    <dbReference type="NCBI Taxonomy" id="3121375"/>
    <lineage>
        <taxon>Bacteria</taxon>
        <taxon>Pseudomonadati</taxon>
        <taxon>Bacteroidota</taxon>
        <taxon>Chitinophagia</taxon>
        <taxon>Chitinophagales</taxon>
        <taxon>Chitinophagaceae</taxon>
        <taxon>Pseudobacter</taxon>
    </lineage>
</organism>
<sequence length="173" mass="20151">MEQAVALLGEVAQELRPMLEQGVWPAELFRFSPKIAKGEKYQGLPYVILDYPRVFGKTDIFAVRTLFWWGHFFSVTLHLRGQYKTQYAPVLMQRLSLLRQYDFYISVGEDEWQHDFSTENYRALTAMEDTAIERILMAGEFCKLSSRIALEQWDQSVVLLTGLLRVVFQSLSD</sequence>
<name>A0AAJ5WT69_9BACT</name>
<dbReference type="Proteomes" id="UP001220610">
    <property type="component" value="Chromosome"/>
</dbReference>
<protein>
    <submittedName>
        <fullName evidence="1">Uncharacterized protein</fullName>
    </submittedName>
</protein>
<reference evidence="1" key="1">
    <citation type="submission" date="2023-03" db="EMBL/GenBank/DDBJ databases">
        <title>Andean soil-derived lignocellulolytic bacterial consortium as a source of novel taxa and putative plastic-active enzymes.</title>
        <authorList>
            <person name="Diaz-Garcia L."/>
            <person name="Chuvochina M."/>
            <person name="Feuerriegel G."/>
            <person name="Bunk B."/>
            <person name="Sproer C."/>
            <person name="Streit W.R."/>
            <person name="Rodriguez L.M."/>
            <person name="Overmann J."/>
            <person name="Jimenez D.J."/>
        </authorList>
    </citation>
    <scope>NUCLEOTIDE SEQUENCE</scope>
    <source>
        <strain evidence="1">MAG 7</strain>
    </source>
</reference>
<evidence type="ECO:0000313" key="1">
    <source>
        <dbReference type="EMBL" id="WEK36222.1"/>
    </source>
</evidence>